<dbReference type="HOGENOM" id="CLU_1418093_0_0_1"/>
<dbReference type="AlphaFoldDB" id="H2Z8J7"/>
<dbReference type="GO" id="GO:0008380">
    <property type="term" value="P:RNA splicing"/>
    <property type="evidence" value="ECO:0007669"/>
    <property type="project" value="InterPro"/>
</dbReference>
<reference evidence="3" key="1">
    <citation type="submission" date="2003-08" db="EMBL/GenBank/DDBJ databases">
        <authorList>
            <person name="Birren B."/>
            <person name="Nusbaum C."/>
            <person name="Abebe A."/>
            <person name="Abouelleil A."/>
            <person name="Adekoya E."/>
            <person name="Ait-zahra M."/>
            <person name="Allen N."/>
            <person name="Allen T."/>
            <person name="An P."/>
            <person name="Anderson M."/>
            <person name="Anderson S."/>
            <person name="Arachchi H."/>
            <person name="Armbruster J."/>
            <person name="Bachantsang P."/>
            <person name="Baldwin J."/>
            <person name="Barry A."/>
            <person name="Bayul T."/>
            <person name="Blitshsteyn B."/>
            <person name="Bloom T."/>
            <person name="Blye J."/>
            <person name="Boguslavskiy L."/>
            <person name="Borowsky M."/>
            <person name="Boukhgalter B."/>
            <person name="Brunache A."/>
            <person name="Butler J."/>
            <person name="Calixte N."/>
            <person name="Calvo S."/>
            <person name="Camarata J."/>
            <person name="Campo K."/>
            <person name="Chang J."/>
            <person name="Cheshatsang Y."/>
            <person name="Citroen M."/>
            <person name="Collymore A."/>
            <person name="Considine T."/>
            <person name="Cook A."/>
            <person name="Cooke P."/>
            <person name="Corum B."/>
            <person name="Cuomo C."/>
            <person name="David R."/>
            <person name="Dawoe T."/>
            <person name="Degray S."/>
            <person name="Dodge S."/>
            <person name="Dooley K."/>
            <person name="Dorje P."/>
            <person name="Dorjee K."/>
            <person name="Dorris L."/>
            <person name="Duffey N."/>
            <person name="Dupes A."/>
            <person name="Elkins T."/>
            <person name="Engels R."/>
            <person name="Erickson J."/>
            <person name="Farina A."/>
            <person name="Faro S."/>
            <person name="Ferreira P."/>
            <person name="Fischer H."/>
            <person name="Fitzgerald M."/>
            <person name="Foley K."/>
            <person name="Gage D."/>
            <person name="Galagan J."/>
            <person name="Gearin G."/>
            <person name="Gnerre S."/>
            <person name="Gnirke A."/>
            <person name="Goyette A."/>
            <person name="Graham J."/>
            <person name="Grandbois E."/>
            <person name="Gyaltsen K."/>
            <person name="Hafez N."/>
            <person name="Hagopian D."/>
            <person name="Hagos B."/>
            <person name="Hall J."/>
            <person name="Hatcher B."/>
            <person name="Heller A."/>
            <person name="Higgins H."/>
            <person name="Honan T."/>
            <person name="Horn A."/>
            <person name="Houde N."/>
            <person name="Hughes L."/>
            <person name="Hulme W."/>
            <person name="Husby E."/>
            <person name="Iliev I."/>
            <person name="Jaffe D."/>
            <person name="Jones C."/>
            <person name="Kamal M."/>
            <person name="Kamat A."/>
            <person name="Kamvysselis M."/>
            <person name="Karlsson E."/>
            <person name="Kells C."/>
            <person name="Kieu A."/>
            <person name="Kisner P."/>
            <person name="Kodira C."/>
            <person name="Kulbokas E."/>
            <person name="Labutti K."/>
            <person name="Lama D."/>
            <person name="Landers T."/>
            <person name="Leger J."/>
            <person name="Levine S."/>
            <person name="Lewis D."/>
            <person name="Lewis T."/>
            <person name="Lindblad-toh K."/>
            <person name="Liu X."/>
            <person name="Lokyitsang T."/>
            <person name="Lokyitsang Y."/>
            <person name="Lucien O."/>
            <person name="Lui A."/>
            <person name="Ma L.J."/>
            <person name="Mabbitt R."/>
            <person name="Macdonald J."/>
            <person name="Maclean C."/>
            <person name="Major J."/>
            <person name="Manning J."/>
            <person name="Marabella R."/>
            <person name="Maru K."/>
            <person name="Matthews C."/>
            <person name="Mauceli E."/>
            <person name="Mccarthy M."/>
            <person name="Mcdonough S."/>
            <person name="Mcghee T."/>
            <person name="Meldrim J."/>
            <person name="Meneus L."/>
            <person name="Mesirov J."/>
            <person name="Mihalev A."/>
            <person name="Mihova T."/>
            <person name="Mikkelsen T."/>
            <person name="Mlenga V."/>
            <person name="Moru K."/>
            <person name="Mozes J."/>
            <person name="Mulrain L."/>
            <person name="Munson G."/>
            <person name="Naylor J."/>
            <person name="Newes C."/>
            <person name="Nguyen C."/>
            <person name="Nguyen N."/>
            <person name="Nguyen T."/>
            <person name="Nicol R."/>
            <person name="Nielsen C."/>
            <person name="Nizzari M."/>
            <person name="Norbu C."/>
            <person name="Norbu N."/>
            <person name="O'donnell P."/>
            <person name="Okoawo O."/>
            <person name="O'leary S."/>
            <person name="Omotosho B."/>
            <person name="O'neill K."/>
            <person name="Osman S."/>
            <person name="Parker S."/>
            <person name="Perrin D."/>
            <person name="Phunkhang P."/>
            <person name="Piqani B."/>
            <person name="Purcell S."/>
            <person name="Rachupka T."/>
            <person name="Ramasamy U."/>
            <person name="Rameau R."/>
            <person name="Ray V."/>
            <person name="Raymond C."/>
            <person name="Retta R."/>
            <person name="Richardson S."/>
            <person name="Rise C."/>
            <person name="Rodriguez J."/>
            <person name="Rogers J."/>
            <person name="Rogov P."/>
            <person name="Rutman M."/>
            <person name="Schupbach R."/>
            <person name="Seaman C."/>
            <person name="Settipalli S."/>
            <person name="Sharpe T."/>
            <person name="Sheridan J."/>
            <person name="Sherpa N."/>
            <person name="Shi J."/>
            <person name="Smirnov S."/>
            <person name="Smith C."/>
            <person name="Sougnez C."/>
            <person name="Spencer B."/>
            <person name="Stalker J."/>
            <person name="Stange-thomann N."/>
            <person name="Stavropoulos S."/>
            <person name="Stetson K."/>
            <person name="Stone C."/>
            <person name="Stone S."/>
            <person name="Stubbs M."/>
            <person name="Talamas J."/>
            <person name="Tchuinga P."/>
            <person name="Tenzing P."/>
            <person name="Tesfaye S."/>
            <person name="Theodore J."/>
            <person name="Thoulutsang Y."/>
            <person name="Topham K."/>
            <person name="Towey S."/>
            <person name="Tsamla T."/>
            <person name="Tsomo N."/>
            <person name="Vallee D."/>
            <person name="Vassiliev H."/>
            <person name="Venkataraman V."/>
            <person name="Vinson J."/>
            <person name="Vo A."/>
            <person name="Wade C."/>
            <person name="Wang S."/>
            <person name="Wangchuk T."/>
            <person name="Wangdi T."/>
            <person name="Whittaker C."/>
            <person name="Wilkinson J."/>
            <person name="Wu Y."/>
            <person name="Wyman D."/>
            <person name="Yadav S."/>
            <person name="Yang S."/>
            <person name="Yang X."/>
            <person name="Yeager S."/>
            <person name="Yee E."/>
            <person name="Young G."/>
            <person name="Zainoun J."/>
            <person name="Zembeck L."/>
            <person name="Zimmer A."/>
            <person name="Zody M."/>
            <person name="Lander E."/>
        </authorList>
    </citation>
    <scope>NUCLEOTIDE SEQUENCE [LARGE SCALE GENOMIC DNA]</scope>
</reference>
<dbReference type="InterPro" id="IPR033570">
    <property type="entry name" value="SCNM1"/>
</dbReference>
<dbReference type="Proteomes" id="UP000007875">
    <property type="component" value="Unassembled WGS sequence"/>
</dbReference>
<dbReference type="GO" id="GO:0005634">
    <property type="term" value="C:nucleus"/>
    <property type="evidence" value="ECO:0007669"/>
    <property type="project" value="TreeGrafter"/>
</dbReference>
<dbReference type="eggNOG" id="ENOG502QWNV">
    <property type="taxonomic scope" value="Eukaryota"/>
</dbReference>
<sequence>GNDTGLLRSLKRKRVNELLGPDIPLDEASFTCDGRLTCLVCHGRPILDNIDILIIHRKGKKHLKHLDTFKRRKHEDLALLDKRIIEAEDKGENCSYLKKKKDEMLCSSTLHQQTLHKTGNHKLQPKLKLQLIPSTDPESTNKLKVKTQIPGMRQLKQPSSQHRASCLEKVAKTKSLQHVEKRDFSKLSQEEK</sequence>
<dbReference type="STRING" id="51511.ENSCSAVP00000013909"/>
<evidence type="ECO:0000259" key="1">
    <source>
        <dbReference type="Pfam" id="PF15803"/>
    </source>
</evidence>
<dbReference type="PANTHER" id="PTHR32297">
    <property type="entry name" value="SODIUM CHANNEL MODIFIER 1"/>
    <property type="match status" value="1"/>
</dbReference>
<evidence type="ECO:0000313" key="3">
    <source>
        <dbReference type="Proteomes" id="UP000007875"/>
    </source>
</evidence>
<protein>
    <recommendedName>
        <fullName evidence="1">Sodium channel modifier 1 zinc-finger domain-containing protein</fullName>
    </recommendedName>
</protein>
<proteinExistence type="predicted"/>
<dbReference type="Ensembl" id="ENSCSAVT00000014069.1">
    <property type="protein sequence ID" value="ENSCSAVP00000013909.1"/>
    <property type="gene ID" value="ENSCSAVG00000008153.1"/>
</dbReference>
<dbReference type="InterPro" id="IPR031622">
    <property type="entry name" value="Znf-SCNM1"/>
</dbReference>
<reference evidence="2" key="3">
    <citation type="submission" date="2025-09" db="UniProtKB">
        <authorList>
            <consortium name="Ensembl"/>
        </authorList>
    </citation>
    <scope>IDENTIFICATION</scope>
</reference>
<feature type="domain" description="Sodium channel modifier 1 zinc-finger" evidence="1">
    <location>
        <begin position="38"/>
        <end position="64"/>
    </location>
</feature>
<dbReference type="Pfam" id="PF15803">
    <property type="entry name" value="zf-SCNM1"/>
    <property type="match status" value="1"/>
</dbReference>
<keyword evidence="3" id="KW-1185">Reference proteome</keyword>
<name>H2Z8J7_CIOSA</name>
<dbReference type="PANTHER" id="PTHR32297:SF1">
    <property type="entry name" value="SODIUM CHANNEL MODIFIER 1"/>
    <property type="match status" value="1"/>
</dbReference>
<reference evidence="2" key="2">
    <citation type="submission" date="2025-08" db="UniProtKB">
        <authorList>
            <consortium name="Ensembl"/>
        </authorList>
    </citation>
    <scope>IDENTIFICATION</scope>
</reference>
<accession>H2Z8J7</accession>
<dbReference type="InParanoid" id="H2Z8J7"/>
<organism evidence="2 3">
    <name type="scientific">Ciona savignyi</name>
    <name type="common">Pacific transparent sea squirt</name>
    <dbReference type="NCBI Taxonomy" id="51511"/>
    <lineage>
        <taxon>Eukaryota</taxon>
        <taxon>Metazoa</taxon>
        <taxon>Chordata</taxon>
        <taxon>Tunicata</taxon>
        <taxon>Ascidiacea</taxon>
        <taxon>Phlebobranchia</taxon>
        <taxon>Cionidae</taxon>
        <taxon>Ciona</taxon>
    </lineage>
</organism>
<evidence type="ECO:0000313" key="2">
    <source>
        <dbReference type="Ensembl" id="ENSCSAVP00000013909.1"/>
    </source>
</evidence>